<dbReference type="InterPro" id="IPR027417">
    <property type="entry name" value="P-loop_NTPase"/>
</dbReference>
<sequence>MADVELQTLAPEYNADDHGTYVARLNAAVEDPRNRNIALTGRYGSGKSSILDQFLKHQGTKPSKGDNGHRSRKTLRISINTLGPDDGEDLTNRIQKELVKQLVYRAKPGSLRTSRFARLPALTWWRAAIDAFIVAAALVGLLWLFGVRPEQNALGTESYLLPMTAFFALAFLVLWGVRWYLGRRTVSQFSTGGASITFEENTDSYFDKYLDELVAFFEATEPEIVVFEDLDRFDDPQIFDSLRELNTLLNASSHWNDRPRKPVRFVYAIKDSLFEKLGEGQQQKDAAGKPADDAASTSPGGGTTGTAALAKSSPGTPDDVPRTQTVPDNRRDAAEIAVQRANRTKFFEIVIPVVPFLSHSNARDHFLDVLKKLRLPADTTIDRGLIDVVARHTTDMRLMTNIGNEFVVYAERLLWVDRPAPGLDADRLFALVVYKNFHLADFEALPHRGSVLDTLEQRRRDLINASIETLQTKRADILRGLDRQRRQAQQAALLGERLAIMLKATGATLREATAGESQLSIDAISEASFWRPVGKNGQLTLTLRHRSGHETATNFDRAKLKLLFIEASDPNDWLDKLSSLEADQLMAIDEQISELRGVSFATLAKDDRYKYKAEVFGASVDRILLSDLARDLVKQGHLDRYYAEYATVFYGKFLGVDVANFFRNSVWPNEMNIHFTFTTENAVKNVMEQAPAHFLRTRSALNIEIVDHAVDTGPDWASDLVDFLTHQNNDTRAFLKSYFNTPTSRREELVALLAAKPWPGLFNFLARDDTLDDDETRKRLLSTGLVNADAVDSYDLDENARAVIARLHPELDAFSEDQSDVSPDMLFSFLITAQPSLPSLRVLSPQLQRLAVSSKRYDLSIDNIRAAAALEDDCPISAENIIHQPAVWKYCAENVAAYLSLVDSDDRTLSSCSSSEVLSDVVNAEHETWTPELLGDFIAASSPDAALHHIAVVAQDTWPLVVGKRRAVPNVANIAAYATEVGVDSALATFLVSPDGEVVSIEDLEDATCEQMEPLIPRLLNAKAVLTPAQRVSLVDQLMASPAHPGLELTEIEATPDAMFAELLRAGLVQDSQETFAHFTSASWSSIGPALYVSTKAAEFITPALISGHAAEVVTDSRVPDATRRAVVERMSEVAPTESPAFLQAVAGAARSLRTKLNESDLRTVAPTAQNPEDILWQLSQHGRALSTRTVLEILSFLPGDFVGFGESSGYEFEISDSASLASVLDRLRTDGAIEFPRGRPSGRRKVRIA</sequence>
<evidence type="ECO:0000313" key="5">
    <source>
        <dbReference type="Proteomes" id="UP000678243"/>
    </source>
</evidence>
<keyword evidence="2" id="KW-0472">Membrane</keyword>
<dbReference type="InterPro" id="IPR048428">
    <property type="entry name" value="YobI-NTPase"/>
</dbReference>
<keyword evidence="5" id="KW-1185">Reference proteome</keyword>
<dbReference type="Pfam" id="PF20693">
    <property type="entry name" value="YobI-ATPase"/>
    <property type="match status" value="1"/>
</dbReference>
<dbReference type="Proteomes" id="UP000678243">
    <property type="component" value="Unassembled WGS sequence"/>
</dbReference>
<feature type="domain" description="YobI-like P-loop NTPase" evidence="3">
    <location>
        <begin position="21"/>
        <end position="452"/>
    </location>
</feature>
<dbReference type="RefSeq" id="WP_211541316.1">
    <property type="nucleotide sequence ID" value="NZ_JAGTUK010000001.1"/>
</dbReference>
<proteinExistence type="predicted"/>
<evidence type="ECO:0000256" key="2">
    <source>
        <dbReference type="SAM" id="Phobius"/>
    </source>
</evidence>
<dbReference type="SUPFAM" id="SSF52540">
    <property type="entry name" value="P-loop containing nucleoside triphosphate hydrolases"/>
    <property type="match status" value="1"/>
</dbReference>
<keyword evidence="2" id="KW-1133">Transmembrane helix</keyword>
<accession>A0ABS5ILW5</accession>
<comment type="caution">
    <text evidence="4">The sequence shown here is derived from an EMBL/GenBank/DDBJ whole genome shotgun (WGS) entry which is preliminary data.</text>
</comment>
<protein>
    <recommendedName>
        <fullName evidence="3">YobI-like P-loop NTPase domain-containing protein</fullName>
    </recommendedName>
</protein>
<evidence type="ECO:0000259" key="3">
    <source>
        <dbReference type="Pfam" id="PF20693"/>
    </source>
</evidence>
<feature type="transmembrane region" description="Helical" evidence="2">
    <location>
        <begin position="159"/>
        <end position="181"/>
    </location>
</feature>
<organism evidence="4 5">
    <name type="scientific">Microbacterium paraoxydans</name>
    <dbReference type="NCBI Taxonomy" id="199592"/>
    <lineage>
        <taxon>Bacteria</taxon>
        <taxon>Bacillati</taxon>
        <taxon>Actinomycetota</taxon>
        <taxon>Actinomycetes</taxon>
        <taxon>Micrococcales</taxon>
        <taxon>Microbacteriaceae</taxon>
        <taxon>Microbacterium</taxon>
    </lineage>
</organism>
<reference evidence="4 5" key="1">
    <citation type="submission" date="2021-04" db="EMBL/GenBank/DDBJ databases">
        <title>Whole genome analysis of root endophytic bacterium Microbacterium paraoxydans ku-mp colonizing RP-bio226 rice variety.</title>
        <authorList>
            <person name="Ulaganathan K."/>
            <person name="Latha B."/>
        </authorList>
    </citation>
    <scope>NUCLEOTIDE SEQUENCE [LARGE SCALE GENOMIC DNA]</scope>
    <source>
        <strain evidence="5">ku-mp</strain>
    </source>
</reference>
<gene>
    <name evidence="4" type="ORF">KE274_03765</name>
</gene>
<feature type="region of interest" description="Disordered" evidence="1">
    <location>
        <begin position="279"/>
        <end position="330"/>
    </location>
</feature>
<evidence type="ECO:0000256" key="1">
    <source>
        <dbReference type="SAM" id="MobiDB-lite"/>
    </source>
</evidence>
<dbReference type="EMBL" id="JAGTUK010000001">
    <property type="protein sequence ID" value="MBS0023217.1"/>
    <property type="molecule type" value="Genomic_DNA"/>
</dbReference>
<feature type="transmembrane region" description="Helical" evidence="2">
    <location>
        <begin position="124"/>
        <end position="147"/>
    </location>
</feature>
<evidence type="ECO:0000313" key="4">
    <source>
        <dbReference type="EMBL" id="MBS0023217.1"/>
    </source>
</evidence>
<name>A0ABS5ILW5_9MICO</name>
<keyword evidence="2" id="KW-0812">Transmembrane</keyword>